<evidence type="ECO:0000313" key="2">
    <source>
        <dbReference type="EMBL" id="QHU10464.1"/>
    </source>
</evidence>
<protein>
    <submittedName>
        <fullName evidence="2">Uncharacterized protein</fullName>
    </submittedName>
</protein>
<organism evidence="2">
    <name type="scientific">viral metagenome</name>
    <dbReference type="NCBI Taxonomy" id="1070528"/>
    <lineage>
        <taxon>unclassified sequences</taxon>
        <taxon>metagenomes</taxon>
        <taxon>organismal metagenomes</taxon>
    </lineage>
</organism>
<evidence type="ECO:0000256" key="1">
    <source>
        <dbReference type="SAM" id="MobiDB-lite"/>
    </source>
</evidence>
<feature type="region of interest" description="Disordered" evidence="1">
    <location>
        <begin position="178"/>
        <end position="217"/>
    </location>
</feature>
<feature type="compositionally biased region" description="Basic residues" evidence="1">
    <location>
        <begin position="178"/>
        <end position="205"/>
    </location>
</feature>
<dbReference type="AlphaFoldDB" id="A0A6C0K331"/>
<name>A0A6C0K331_9ZZZZ</name>
<dbReference type="EMBL" id="MN740757">
    <property type="protein sequence ID" value="QHU10464.1"/>
    <property type="molecule type" value="Genomic_DNA"/>
</dbReference>
<sequence length="217" mass="25180">MSITIGDTLLNYKNNEDKYIITYIEEYNTGLDTILNNIFDGIFPHYETSSLLYSNVCGANAEFICKNLKISGLTLGKIIIRDWVTRNDKVREQIVSVYGPIGISIGASYHALAYLTVIIEETIYYVAIETTSCFPYKLQFYVGSNQSEFEQIIKTRYQCSNFKISFDCENKWYNIRGGKKQKTKKQKNKKTKNKKTKKQKTKKQKMGVLNEKRCKQF</sequence>
<proteinExistence type="predicted"/>
<accession>A0A6C0K331</accession>
<reference evidence="2" key="1">
    <citation type="journal article" date="2020" name="Nature">
        <title>Giant virus diversity and host interactions through global metagenomics.</title>
        <authorList>
            <person name="Schulz F."/>
            <person name="Roux S."/>
            <person name="Paez-Espino D."/>
            <person name="Jungbluth S."/>
            <person name="Walsh D.A."/>
            <person name="Denef V.J."/>
            <person name="McMahon K.D."/>
            <person name="Konstantinidis K.T."/>
            <person name="Eloe-Fadrosh E.A."/>
            <person name="Kyrpides N.C."/>
            <person name="Woyke T."/>
        </authorList>
    </citation>
    <scope>NUCLEOTIDE SEQUENCE</scope>
    <source>
        <strain evidence="2">GVMAG-S-1101164-67</strain>
    </source>
</reference>